<keyword evidence="3" id="KW-1185">Reference proteome</keyword>
<accession>A0ABV0XRE7</accession>
<keyword evidence="1" id="KW-0812">Transmembrane</keyword>
<evidence type="ECO:0000313" key="3">
    <source>
        <dbReference type="Proteomes" id="UP001469553"/>
    </source>
</evidence>
<evidence type="ECO:0000256" key="1">
    <source>
        <dbReference type="SAM" id="Phobius"/>
    </source>
</evidence>
<sequence length="112" mass="12628">MEVLFKVCHMPCIVMSNSASSVLTVVYLVLFSFCTSCFVLCTNFLSCFPTTSLLEIPTCNQLLPHHNVVHLCLTVFLCLFVFYYLTLCSFLLPVHLDTLLGLNFLCTDLGLY</sequence>
<proteinExistence type="predicted"/>
<protein>
    <submittedName>
        <fullName evidence="2">Uncharacterized protein</fullName>
    </submittedName>
</protein>
<dbReference type="EMBL" id="JAHRIP010010669">
    <property type="protein sequence ID" value="MEQ2283982.1"/>
    <property type="molecule type" value="Genomic_DNA"/>
</dbReference>
<name>A0ABV0XRE7_9TELE</name>
<organism evidence="2 3">
    <name type="scientific">Ameca splendens</name>
    <dbReference type="NCBI Taxonomy" id="208324"/>
    <lineage>
        <taxon>Eukaryota</taxon>
        <taxon>Metazoa</taxon>
        <taxon>Chordata</taxon>
        <taxon>Craniata</taxon>
        <taxon>Vertebrata</taxon>
        <taxon>Euteleostomi</taxon>
        <taxon>Actinopterygii</taxon>
        <taxon>Neopterygii</taxon>
        <taxon>Teleostei</taxon>
        <taxon>Neoteleostei</taxon>
        <taxon>Acanthomorphata</taxon>
        <taxon>Ovalentaria</taxon>
        <taxon>Atherinomorphae</taxon>
        <taxon>Cyprinodontiformes</taxon>
        <taxon>Goodeidae</taxon>
        <taxon>Ameca</taxon>
    </lineage>
</organism>
<comment type="caution">
    <text evidence="2">The sequence shown here is derived from an EMBL/GenBank/DDBJ whole genome shotgun (WGS) entry which is preliminary data.</text>
</comment>
<reference evidence="2 3" key="1">
    <citation type="submission" date="2021-06" db="EMBL/GenBank/DDBJ databases">
        <authorList>
            <person name="Palmer J.M."/>
        </authorList>
    </citation>
    <scope>NUCLEOTIDE SEQUENCE [LARGE SCALE GENOMIC DNA]</scope>
    <source>
        <strain evidence="2 3">AS_MEX2019</strain>
        <tissue evidence="2">Muscle</tissue>
    </source>
</reference>
<keyword evidence="1" id="KW-1133">Transmembrane helix</keyword>
<dbReference type="Proteomes" id="UP001469553">
    <property type="component" value="Unassembled WGS sequence"/>
</dbReference>
<evidence type="ECO:0000313" key="2">
    <source>
        <dbReference type="EMBL" id="MEQ2283982.1"/>
    </source>
</evidence>
<feature type="transmembrane region" description="Helical" evidence="1">
    <location>
        <begin position="68"/>
        <end position="92"/>
    </location>
</feature>
<feature type="transmembrane region" description="Helical" evidence="1">
    <location>
        <begin position="25"/>
        <end position="48"/>
    </location>
</feature>
<gene>
    <name evidence="2" type="ORF">AMECASPLE_017066</name>
</gene>
<keyword evidence="1" id="KW-0472">Membrane</keyword>